<keyword evidence="1" id="KW-1133">Transmembrane helix</keyword>
<feature type="transmembrane region" description="Helical" evidence="1">
    <location>
        <begin position="501"/>
        <end position="523"/>
    </location>
</feature>
<dbReference type="Pfam" id="PF11374">
    <property type="entry name" value="DUF3176"/>
    <property type="match status" value="1"/>
</dbReference>
<evidence type="ECO:0000313" key="3">
    <source>
        <dbReference type="Proteomes" id="UP001152533"/>
    </source>
</evidence>
<keyword evidence="3" id="KW-1185">Reference proteome</keyword>
<feature type="transmembrane region" description="Helical" evidence="1">
    <location>
        <begin position="85"/>
        <end position="105"/>
    </location>
</feature>
<dbReference type="Proteomes" id="UP001152533">
    <property type="component" value="Unassembled WGS sequence"/>
</dbReference>
<accession>A0A9W4S0A0</accession>
<evidence type="ECO:0000256" key="1">
    <source>
        <dbReference type="SAM" id="Phobius"/>
    </source>
</evidence>
<dbReference type="AlphaFoldDB" id="A0A9W4S0A0"/>
<keyword evidence="1" id="KW-0812">Transmembrane</keyword>
<keyword evidence="1" id="KW-0472">Membrane</keyword>
<dbReference type="InterPro" id="IPR021514">
    <property type="entry name" value="DUF3176"/>
</dbReference>
<dbReference type="PANTHER" id="PTHR35394">
    <property type="entry name" value="DUF3176 DOMAIN-CONTAINING PROTEIN"/>
    <property type="match status" value="1"/>
</dbReference>
<comment type="caution">
    <text evidence="2">The sequence shown here is derived from an EMBL/GenBank/DDBJ whole genome shotgun (WGS) entry which is preliminary data.</text>
</comment>
<feature type="transmembrane region" description="Helical" evidence="1">
    <location>
        <begin position="44"/>
        <end position="65"/>
    </location>
</feature>
<evidence type="ECO:0000313" key="2">
    <source>
        <dbReference type="EMBL" id="CAI0650890.1"/>
    </source>
</evidence>
<dbReference type="EMBL" id="CAMGZC010000958">
    <property type="protein sequence ID" value="CAI0650890.1"/>
    <property type="molecule type" value="Genomic_DNA"/>
</dbReference>
<dbReference type="PANTHER" id="PTHR35394:SF5">
    <property type="entry name" value="DUF3176 DOMAIN-CONTAINING PROTEIN"/>
    <property type="match status" value="1"/>
</dbReference>
<sequence>MSQRNWTERSSGYEPARVYDVEDEPPRPDTVEYKRYNVFSCSEWFMEIVTSIGSLVILATVAFIFTRVDGRPLSDWTFPISLNAVISILTTACSAAIMHGVSTFISQLKWLHFKNGPQRLEHLETFDEASRGPLGSLKFLVSMKLNLATIGALVTICRLGLSPLAQQVVMVDEQFVNTTDNTVTFGYAHSYNRGVGRQLANTDTQDPHNLFLTLSWYQGGIPQDPNMQAAILQGLFNISTPSTFTCPGACRWQGSYVSLGFATDCRNVTQETLQSKICLKNQAKSTEHCNMTTPGNISLSTQHVFTDSGTSYQMNVSLLGNTRVFDVPDTFPEFARFALYRATPNSSFKPLNENITECSLSFAAYNYTGAQSNGTTFAFQNSQKIVLGGKELWNSNGSSYSSQLFTNKSTADDLPKFSLSWADFKALQNFFESGSIATEWVDGNYENKELGVSAALAGYVDVGKRFGQMAVSMTDYLRSGPNMQLALGEKIDNVPFVSIRWWFFAGPAAIEAFALLFAVLTIFSNRKNSRVPLWKSSALAVLACEHEEKSELLRTTAKDIKEMEKTAETSFVKLE</sequence>
<protein>
    <submittedName>
        <fullName evidence="2">Uncharacterized protein</fullName>
    </submittedName>
</protein>
<proteinExistence type="predicted"/>
<organism evidence="2 3">
    <name type="scientific">Colletotrichum noveboracense</name>
    <dbReference type="NCBI Taxonomy" id="2664923"/>
    <lineage>
        <taxon>Eukaryota</taxon>
        <taxon>Fungi</taxon>
        <taxon>Dikarya</taxon>
        <taxon>Ascomycota</taxon>
        <taxon>Pezizomycotina</taxon>
        <taxon>Sordariomycetes</taxon>
        <taxon>Hypocreomycetidae</taxon>
        <taxon>Glomerellales</taxon>
        <taxon>Glomerellaceae</taxon>
        <taxon>Colletotrichum</taxon>
        <taxon>Colletotrichum gloeosporioides species complex</taxon>
    </lineage>
</organism>
<reference evidence="2" key="1">
    <citation type="submission" date="2022-08" db="EMBL/GenBank/DDBJ databases">
        <authorList>
            <person name="Giroux E."/>
            <person name="Giroux E."/>
        </authorList>
    </citation>
    <scope>NUCLEOTIDE SEQUENCE</scope>
    <source>
        <strain evidence="2">H1091258</strain>
    </source>
</reference>
<gene>
    <name evidence="2" type="ORF">CGXH109_LOCUS100666</name>
</gene>
<name>A0A9W4S0A0_9PEZI</name>